<evidence type="ECO:0000313" key="1">
    <source>
        <dbReference type="EMBL" id="KKK75989.1"/>
    </source>
</evidence>
<dbReference type="EMBL" id="LAZR01055613">
    <property type="protein sequence ID" value="KKK75989.1"/>
    <property type="molecule type" value="Genomic_DNA"/>
</dbReference>
<dbReference type="AlphaFoldDB" id="A0A0F9ABY8"/>
<feature type="non-terminal residue" evidence="1">
    <location>
        <position position="1"/>
    </location>
</feature>
<comment type="caution">
    <text evidence="1">The sequence shown here is derived from an EMBL/GenBank/DDBJ whole genome shotgun (WGS) entry which is preliminary data.</text>
</comment>
<sequence length="327" mass="37556">TFEQMEDITSYDSVIRGEHLALYRFKIPMDVSLRRLELFNGARPTGRFLNVKEFQSPRPFDYLWIDYQGVRQAIGELPSTILIDGTIQNLVFGSEPSMIDSDDKLYGKQYLRLDITITGRRNELIEVKTIENIVICPGIRSPRSEFYNSSDCGLNQFDLNKYFRKKTSNLEIWSQIKMRVSHQKDKYSNVGKTQEFDLILRKDYSFDMEVSFPAGLITVSKPEEGSDDNLGQLTGISIAMIAQFTFYHPEKINVQRPYKIGAGFLALNLFNFSDESANRDIGIVILGSLYPTTKDVKLTFPLYFGGGYQLKNQKWFLLLGPGIRIRL</sequence>
<proteinExistence type="predicted"/>
<gene>
    <name evidence="1" type="ORF">LCGC14_2868190</name>
</gene>
<accession>A0A0F9ABY8</accession>
<organism evidence="1">
    <name type="scientific">marine sediment metagenome</name>
    <dbReference type="NCBI Taxonomy" id="412755"/>
    <lineage>
        <taxon>unclassified sequences</taxon>
        <taxon>metagenomes</taxon>
        <taxon>ecological metagenomes</taxon>
    </lineage>
</organism>
<protein>
    <submittedName>
        <fullName evidence="1">Uncharacterized protein</fullName>
    </submittedName>
</protein>
<name>A0A0F9ABY8_9ZZZZ</name>
<reference evidence="1" key="1">
    <citation type="journal article" date="2015" name="Nature">
        <title>Complex archaea that bridge the gap between prokaryotes and eukaryotes.</title>
        <authorList>
            <person name="Spang A."/>
            <person name="Saw J.H."/>
            <person name="Jorgensen S.L."/>
            <person name="Zaremba-Niedzwiedzka K."/>
            <person name="Martijn J."/>
            <person name="Lind A.E."/>
            <person name="van Eijk R."/>
            <person name="Schleper C."/>
            <person name="Guy L."/>
            <person name="Ettema T.J."/>
        </authorList>
    </citation>
    <scope>NUCLEOTIDE SEQUENCE</scope>
</reference>